<evidence type="ECO:0000313" key="1">
    <source>
        <dbReference type="EMBL" id="OGY97025.1"/>
    </source>
</evidence>
<reference evidence="1 2" key="1">
    <citation type="journal article" date="2016" name="Nat. Commun.">
        <title>Thousands of microbial genomes shed light on interconnected biogeochemical processes in an aquifer system.</title>
        <authorList>
            <person name="Anantharaman K."/>
            <person name="Brown C.T."/>
            <person name="Hug L.A."/>
            <person name="Sharon I."/>
            <person name="Castelle C.J."/>
            <person name="Probst A.J."/>
            <person name="Thomas B.C."/>
            <person name="Singh A."/>
            <person name="Wilkins M.J."/>
            <person name="Karaoz U."/>
            <person name="Brodie E.L."/>
            <person name="Williams K.H."/>
            <person name="Hubbard S.S."/>
            <person name="Banfield J.F."/>
        </authorList>
    </citation>
    <scope>NUCLEOTIDE SEQUENCE [LARGE SCALE GENOMIC DNA]</scope>
</reference>
<evidence type="ECO:0008006" key="3">
    <source>
        <dbReference type="Google" id="ProtNLM"/>
    </source>
</evidence>
<dbReference type="PANTHER" id="PTHR31340">
    <property type="entry name" value="MITOCHONDRIAL GENOME MAINTENANCE EXONUCLEASE 1"/>
    <property type="match status" value="1"/>
</dbReference>
<sequence length="256" mass="29389">MFDSYKDAEGFKEASGYTIDGVWYPRVTKIVSIKAKPALLWFYGEAENYKAAQNITTKSAEEGTLVHEVVEAILLGKEPEIDPSILPAVTAFRNFLERNNVQTAPEWVERRILHTDHRYAGTIDALALLDGKFGVLDIKTSQGIYRDYNLQTAAYVEALKNDFQHLQTRWILRIDQIQKCLRCTATLRTKGGREKVKNNNRGGKACSGGEHDWGEMQGVVELQEFPYWQDDFEAFLGAKKLWEWENDFWLKKIGYL</sequence>
<gene>
    <name evidence="1" type="ORF">A2122_00175</name>
</gene>
<dbReference type="STRING" id="1798644.A2122_00175"/>
<dbReference type="Proteomes" id="UP000176648">
    <property type="component" value="Unassembled WGS sequence"/>
</dbReference>
<dbReference type="AlphaFoldDB" id="A0A1G2C6N2"/>
<evidence type="ECO:0000313" key="2">
    <source>
        <dbReference type="Proteomes" id="UP000176648"/>
    </source>
</evidence>
<proteinExistence type="predicted"/>
<dbReference type="PANTHER" id="PTHR31340:SF3">
    <property type="entry name" value="MITOCHONDRIAL GENOME MAINTENANCE EXONUCLEASE 1"/>
    <property type="match status" value="1"/>
</dbReference>
<accession>A0A1G2C6N2</accession>
<protein>
    <recommendedName>
        <fullName evidence="3">PD-(D/E)XK endonuclease-like domain-containing protein</fullName>
    </recommendedName>
</protein>
<dbReference type="InterPro" id="IPR011604">
    <property type="entry name" value="PDDEXK-like_dom_sf"/>
</dbReference>
<name>A0A1G2C6N2_9BACT</name>
<dbReference type="Gene3D" id="3.90.320.10">
    <property type="match status" value="1"/>
</dbReference>
<dbReference type="EMBL" id="MHKU01000013">
    <property type="protein sequence ID" value="OGY97025.1"/>
    <property type="molecule type" value="Genomic_DNA"/>
</dbReference>
<comment type="caution">
    <text evidence="1">The sequence shown here is derived from an EMBL/GenBank/DDBJ whole genome shotgun (WGS) entry which is preliminary data.</text>
</comment>
<organism evidence="1 2">
    <name type="scientific">Candidatus Liptonbacteria bacterium GWB1_49_6</name>
    <dbReference type="NCBI Taxonomy" id="1798644"/>
    <lineage>
        <taxon>Bacteria</taxon>
        <taxon>Candidatus Liptoniibacteriota</taxon>
    </lineage>
</organism>